<dbReference type="EMBL" id="LBXL01000003">
    <property type="protein sequence ID" value="KKR30678.1"/>
    <property type="molecule type" value="Genomic_DNA"/>
</dbReference>
<dbReference type="InterPro" id="IPR002123">
    <property type="entry name" value="Plipid/glycerol_acylTrfase"/>
</dbReference>
<reference evidence="2 3" key="1">
    <citation type="journal article" date="2015" name="Nature">
        <title>rRNA introns, odd ribosomes, and small enigmatic genomes across a large radiation of phyla.</title>
        <authorList>
            <person name="Brown C.T."/>
            <person name="Hug L.A."/>
            <person name="Thomas B.C."/>
            <person name="Sharon I."/>
            <person name="Castelle C.J."/>
            <person name="Singh A."/>
            <person name="Wilkins M.J."/>
            <person name="Williams K.H."/>
            <person name="Banfield J.F."/>
        </authorList>
    </citation>
    <scope>NUCLEOTIDE SEQUENCE [LARGE SCALE GENOMIC DNA]</scope>
</reference>
<dbReference type="GO" id="GO:0016746">
    <property type="term" value="F:acyltransferase activity"/>
    <property type="evidence" value="ECO:0007669"/>
    <property type="project" value="InterPro"/>
</dbReference>
<proteinExistence type="predicted"/>
<name>A0A0G0PS01_9BACT</name>
<evidence type="ECO:0000313" key="3">
    <source>
        <dbReference type="Proteomes" id="UP000034793"/>
    </source>
</evidence>
<evidence type="ECO:0000313" key="2">
    <source>
        <dbReference type="EMBL" id="KKR30678.1"/>
    </source>
</evidence>
<comment type="caution">
    <text evidence="2">The sequence shown here is derived from an EMBL/GenBank/DDBJ whole genome shotgun (WGS) entry which is preliminary data.</text>
</comment>
<dbReference type="Proteomes" id="UP000034793">
    <property type="component" value="Unassembled WGS sequence"/>
</dbReference>
<evidence type="ECO:0000259" key="1">
    <source>
        <dbReference type="SMART" id="SM00563"/>
    </source>
</evidence>
<feature type="domain" description="Phospholipid/glycerol acyltransferase" evidence="1">
    <location>
        <begin position="100"/>
        <end position="244"/>
    </location>
</feature>
<dbReference type="AlphaFoldDB" id="A0A0G0PS01"/>
<protein>
    <recommendedName>
        <fullName evidence="1">Phospholipid/glycerol acyltransferase domain-containing protein</fullName>
    </recommendedName>
</protein>
<sequence length="349" mass="40708">MKRENKTSLPLIYKNRGLSELIKELNFRSDESDLFKRILDFDKNHFVFYKFLNDLVKFERGIPKYGIKAQASKLINRLKINTAVYSDITNKNFQNQKGLLIYGVNHNAFIEPIILFSLLNQKKIKLILFRMYYFIGKNFQKYTLPVAARNYSVNKGFGLKGKLDPSQRFRKFEALSDSQIIKINDKSIKNATKTLEQGGIVVIFPGGGGNELKKWGVGISRIILSIKKDKREDVALLPVYFSGMGYKRMLLRVIRAYKNIKQNHLRVGVYFGKEKTISDIYRLLGNKINELNILRYLREDAFSQYGLKEFPLRLYLYPQNYPLAVSRSFTFVTNLLIQILPFRDIFKGF</sequence>
<dbReference type="SUPFAM" id="SSF69593">
    <property type="entry name" value="Glycerol-3-phosphate (1)-acyltransferase"/>
    <property type="match status" value="1"/>
</dbReference>
<organism evidence="2 3">
    <name type="scientific">Candidatus Woesebacteria bacterium GW2011_GWA1_39_8</name>
    <dbReference type="NCBI Taxonomy" id="1618552"/>
    <lineage>
        <taxon>Bacteria</taxon>
        <taxon>Candidatus Woeseibacteriota</taxon>
    </lineage>
</organism>
<dbReference type="SMART" id="SM00563">
    <property type="entry name" value="PlsC"/>
    <property type="match status" value="1"/>
</dbReference>
<accession>A0A0G0PS01</accession>
<gene>
    <name evidence="2" type="ORF">UT61_C0003G0006</name>
</gene>